<proteinExistence type="predicted"/>
<evidence type="ECO:0008006" key="5">
    <source>
        <dbReference type="Google" id="ProtNLM"/>
    </source>
</evidence>
<evidence type="ECO:0000313" key="2">
    <source>
        <dbReference type="EMBL" id="CUH72759.1"/>
    </source>
</evidence>
<dbReference type="AlphaFoldDB" id="A0A0P1FVP1"/>
<keyword evidence="3" id="KW-1185">Reference proteome</keyword>
<reference evidence="2 4" key="1">
    <citation type="submission" date="2015-09" db="EMBL/GenBank/DDBJ databases">
        <authorList>
            <consortium name="Swine Surveillance"/>
        </authorList>
    </citation>
    <scope>NUCLEOTIDE SEQUENCE [LARGE SCALE GENOMIC DNA]</scope>
    <source>
        <strain evidence="2 4">5120</strain>
    </source>
</reference>
<organism evidence="2 4">
    <name type="scientific">Thalassovita autumnalis</name>
    <dbReference type="NCBI Taxonomy" id="2072972"/>
    <lineage>
        <taxon>Bacteria</taxon>
        <taxon>Pseudomonadati</taxon>
        <taxon>Pseudomonadota</taxon>
        <taxon>Alphaproteobacteria</taxon>
        <taxon>Rhodobacterales</taxon>
        <taxon>Roseobacteraceae</taxon>
        <taxon>Thalassovita</taxon>
    </lineage>
</organism>
<dbReference type="PROSITE" id="PS51257">
    <property type="entry name" value="PROKAR_LIPOPROTEIN"/>
    <property type="match status" value="1"/>
</dbReference>
<evidence type="ECO:0000313" key="4">
    <source>
        <dbReference type="Proteomes" id="UP000051887"/>
    </source>
</evidence>
<dbReference type="Proteomes" id="UP000051086">
    <property type="component" value="Unassembled WGS sequence"/>
</dbReference>
<dbReference type="Proteomes" id="UP000051887">
    <property type="component" value="Unassembled WGS sequence"/>
</dbReference>
<reference evidence="1 3" key="2">
    <citation type="submission" date="2015-09" db="EMBL/GenBank/DDBJ databases">
        <authorList>
            <person name="Rodrigo-Torres L."/>
            <person name="Arahal D.R."/>
        </authorList>
    </citation>
    <scope>NUCLEOTIDE SEQUENCE [LARGE SCALE GENOMIC DNA]</scope>
    <source>
        <strain evidence="1 3">CECT 5118</strain>
    </source>
</reference>
<gene>
    <name evidence="1" type="ORF">TL5118_00688</name>
    <name evidence="2" type="ORF">TL5120_02556</name>
</gene>
<dbReference type="OrthoDB" id="7867343at2"/>
<dbReference type="EMBL" id="CYSC01000034">
    <property type="protein sequence ID" value="CUH72759.1"/>
    <property type="molecule type" value="Genomic_DNA"/>
</dbReference>
<accession>A0A0P1FVP1</accession>
<sequence>MLKKGVLTTAVLSLLAGCGLPQGLSLQDVQTYETAVASIGCVMRTEADYLPVELQTGFTREQVVGLTEYELATGKAQKLEDGGVQLTTGACA</sequence>
<dbReference type="RefSeq" id="WP_058243934.1">
    <property type="nucleotide sequence ID" value="NZ_CYSB01000009.1"/>
</dbReference>
<protein>
    <recommendedName>
        <fullName evidence="5">Lipoprotein</fullName>
    </recommendedName>
</protein>
<dbReference type="EMBL" id="CYSB01000009">
    <property type="protein sequence ID" value="CUH63940.1"/>
    <property type="molecule type" value="Genomic_DNA"/>
</dbReference>
<evidence type="ECO:0000313" key="3">
    <source>
        <dbReference type="Proteomes" id="UP000051086"/>
    </source>
</evidence>
<name>A0A0P1FVP1_9RHOB</name>
<evidence type="ECO:0000313" key="1">
    <source>
        <dbReference type="EMBL" id="CUH63940.1"/>
    </source>
</evidence>